<comment type="caution">
    <text evidence="3">The sequence shown here is derived from an EMBL/GenBank/DDBJ whole genome shotgun (WGS) entry which is preliminary data.</text>
</comment>
<gene>
    <name evidence="3" type="ORF">COU14_02030</name>
</gene>
<dbReference type="Gene3D" id="2.40.128.110">
    <property type="entry name" value="Lipid/polyisoprenoid-binding, YceI-like"/>
    <property type="match status" value="1"/>
</dbReference>
<feature type="domain" description="Lipid/polyisoprenoid-binding YceI-like" evidence="2">
    <location>
        <begin position="58"/>
        <end position="238"/>
    </location>
</feature>
<dbReference type="Pfam" id="PF04264">
    <property type="entry name" value="YceI"/>
    <property type="match status" value="1"/>
</dbReference>
<protein>
    <recommendedName>
        <fullName evidence="2">Lipid/polyisoprenoid-binding YceI-like domain-containing protein</fullName>
    </recommendedName>
</protein>
<evidence type="ECO:0000313" key="3">
    <source>
        <dbReference type="EMBL" id="PIR85858.1"/>
    </source>
</evidence>
<evidence type="ECO:0000313" key="4">
    <source>
        <dbReference type="Proteomes" id="UP000229612"/>
    </source>
</evidence>
<dbReference type="AlphaFoldDB" id="A0A2H0UHI0"/>
<dbReference type="SMART" id="SM00867">
    <property type="entry name" value="YceI"/>
    <property type="match status" value="1"/>
</dbReference>
<dbReference type="PANTHER" id="PTHR34406">
    <property type="entry name" value="PROTEIN YCEI"/>
    <property type="match status" value="1"/>
</dbReference>
<evidence type="ECO:0000256" key="1">
    <source>
        <dbReference type="SAM" id="MobiDB-lite"/>
    </source>
</evidence>
<reference evidence="4" key="1">
    <citation type="submission" date="2017-09" db="EMBL/GenBank/DDBJ databases">
        <title>Depth-based differentiation of microbial function through sediment-hosted aquifers and enrichment of novel symbionts in the deep terrestrial subsurface.</title>
        <authorList>
            <person name="Probst A.J."/>
            <person name="Ladd B."/>
            <person name="Jarett J.K."/>
            <person name="Geller-Mcgrath D.E."/>
            <person name="Sieber C.M.K."/>
            <person name="Emerson J.B."/>
            <person name="Anantharaman K."/>
            <person name="Thomas B.C."/>
            <person name="Malmstrom R."/>
            <person name="Stieglmeier M."/>
            <person name="Klingl A."/>
            <person name="Woyke T."/>
            <person name="Ryan C.M."/>
            <person name="Banfield J.F."/>
        </authorList>
    </citation>
    <scope>NUCLEOTIDE SEQUENCE [LARGE SCALE GENOMIC DNA]</scope>
</reference>
<dbReference type="InterPro" id="IPR036761">
    <property type="entry name" value="TTHA0802/YceI-like_sf"/>
</dbReference>
<sequence length="239" mass="25718">MNKTVLILVVILVAASAGYWFMSRTTEAPDEFSSQNESEMESLSEIPVSSSATMEPGRYEVDSESSVINFAAGKPAIAGYVHRGAFTLQSGNITLEDSSLTGEFVIDINSLKITSLGGGKVGQESALESHLKGEGFFDAETYNTARFTITDVEPKVLPGPDHADYTATGNLTLKGQTNEVKFPMKVVVNENDEVWATANLEIDRTKWGISQGSASIAEKITDNIIGDIVSLDLSVKLEN</sequence>
<dbReference type="PANTHER" id="PTHR34406:SF1">
    <property type="entry name" value="PROTEIN YCEI"/>
    <property type="match status" value="1"/>
</dbReference>
<proteinExistence type="predicted"/>
<dbReference type="SUPFAM" id="SSF101874">
    <property type="entry name" value="YceI-like"/>
    <property type="match status" value="1"/>
</dbReference>
<accession>A0A2H0UHI0</accession>
<evidence type="ECO:0000259" key="2">
    <source>
        <dbReference type="SMART" id="SM00867"/>
    </source>
</evidence>
<feature type="region of interest" description="Disordered" evidence="1">
    <location>
        <begin position="30"/>
        <end position="49"/>
    </location>
</feature>
<organism evidence="3 4">
    <name type="scientific">Candidatus Kaiserbacteria bacterium CG10_big_fil_rev_8_21_14_0_10_44_10</name>
    <dbReference type="NCBI Taxonomy" id="1974606"/>
    <lineage>
        <taxon>Bacteria</taxon>
        <taxon>Candidatus Kaiseribacteriota</taxon>
    </lineage>
</organism>
<name>A0A2H0UHI0_9BACT</name>
<dbReference type="Proteomes" id="UP000229612">
    <property type="component" value="Unassembled WGS sequence"/>
</dbReference>
<dbReference type="InterPro" id="IPR007372">
    <property type="entry name" value="Lipid/polyisoprenoid-bd_YceI"/>
</dbReference>
<dbReference type="EMBL" id="PFBG01000022">
    <property type="protein sequence ID" value="PIR85858.1"/>
    <property type="molecule type" value="Genomic_DNA"/>
</dbReference>